<protein>
    <submittedName>
        <fullName evidence="1">Uncharacterized protein</fullName>
    </submittedName>
</protein>
<reference evidence="1" key="1">
    <citation type="journal article" date="2012" name="PLoS ONE">
        <title>Gene sets for utilization of primary and secondary nutrition supplies in the distal gut of endangered iberian lynx.</title>
        <authorList>
            <person name="Alcaide M."/>
            <person name="Messina E."/>
            <person name="Richter M."/>
            <person name="Bargiela R."/>
            <person name="Peplies J."/>
            <person name="Huws S.A."/>
            <person name="Newbold C.J."/>
            <person name="Golyshin P.N."/>
            <person name="Simon M.A."/>
            <person name="Lopez G."/>
            <person name="Yakimov M.M."/>
            <person name="Ferrer M."/>
        </authorList>
    </citation>
    <scope>NUCLEOTIDE SEQUENCE</scope>
</reference>
<accession>J9GE69</accession>
<gene>
    <name evidence="1" type="ORF">EVA_11837</name>
</gene>
<organism evidence="1">
    <name type="scientific">gut metagenome</name>
    <dbReference type="NCBI Taxonomy" id="749906"/>
    <lineage>
        <taxon>unclassified sequences</taxon>
        <taxon>metagenomes</taxon>
        <taxon>organismal metagenomes</taxon>
    </lineage>
</organism>
<dbReference type="AlphaFoldDB" id="J9GE69"/>
<name>J9GE69_9ZZZZ</name>
<proteinExistence type="predicted"/>
<sequence>MSDSFADQRPAAAGARNIIAIFVCKLGNRVRGNTVISGKASNNHGNHGRGTSIYCNTVVSVIAVTPAFIPL</sequence>
<comment type="caution">
    <text evidence="1">The sequence shown here is derived from an EMBL/GenBank/DDBJ whole genome shotgun (WGS) entry which is preliminary data.</text>
</comment>
<evidence type="ECO:0000313" key="1">
    <source>
        <dbReference type="EMBL" id="EJX00058.1"/>
    </source>
</evidence>
<dbReference type="EMBL" id="AMCI01003542">
    <property type="protein sequence ID" value="EJX00058.1"/>
    <property type="molecule type" value="Genomic_DNA"/>
</dbReference>